<name>A0ABQ8JVG3_DERPT</name>
<accession>A0ABQ8JVG3</accession>
<reference evidence="1 2" key="1">
    <citation type="journal article" date="2018" name="J. Allergy Clin. Immunol.">
        <title>High-quality assembly of Dermatophagoides pteronyssinus genome and transcriptome reveals a wide range of novel allergens.</title>
        <authorList>
            <person name="Liu X.Y."/>
            <person name="Yang K.Y."/>
            <person name="Wang M.Q."/>
            <person name="Kwok J.S."/>
            <person name="Zeng X."/>
            <person name="Yang Z."/>
            <person name="Xiao X.J."/>
            <person name="Lau C.P."/>
            <person name="Li Y."/>
            <person name="Huang Z.M."/>
            <person name="Ba J.G."/>
            <person name="Yim A.K."/>
            <person name="Ouyang C.Y."/>
            <person name="Ngai S.M."/>
            <person name="Chan T.F."/>
            <person name="Leung E.L."/>
            <person name="Liu L."/>
            <person name="Liu Z.G."/>
            <person name="Tsui S.K."/>
        </authorList>
    </citation>
    <scope>NUCLEOTIDE SEQUENCE [LARGE SCALE GENOMIC DNA]</scope>
    <source>
        <strain evidence="1">Derp</strain>
    </source>
</reference>
<gene>
    <name evidence="1" type="ORF">DERP_002718</name>
</gene>
<protein>
    <submittedName>
        <fullName evidence="1">Uncharacterized protein</fullName>
    </submittedName>
</protein>
<sequence>MEIDRQIRLNENDLQSAFQSGPSIKPSAMSNLIPVEQRKKGISLISANTPASNRRKLGNLSNTPFQSLKKLQNDKKSNGIHQQQCSSMKISKQLKSTTAAATPMLSSIDEIENAYPLNHQEYREQNFPSEFSDYYIEHYHPKLMLAPFEDEIESKRLSKLKQMQDELSVEDYFADFI</sequence>
<reference evidence="1 2" key="2">
    <citation type="journal article" date="2022" name="Mol. Biol. Evol.">
        <title>Comparative Genomics Reveals Insights into the Divergent Evolution of Astigmatic Mites and Household Pest Adaptations.</title>
        <authorList>
            <person name="Xiong Q."/>
            <person name="Wan A.T."/>
            <person name="Liu X."/>
            <person name="Fung C.S."/>
            <person name="Xiao X."/>
            <person name="Malainual N."/>
            <person name="Hou J."/>
            <person name="Wang L."/>
            <person name="Wang M."/>
            <person name="Yang K.Y."/>
            <person name="Cui Y."/>
            <person name="Leung E.L."/>
            <person name="Nong W."/>
            <person name="Shin S.K."/>
            <person name="Au S.W."/>
            <person name="Jeong K.Y."/>
            <person name="Chew F.T."/>
            <person name="Hui J.H."/>
            <person name="Leung T.F."/>
            <person name="Tungtrongchitr A."/>
            <person name="Zhong N."/>
            <person name="Liu Z."/>
            <person name="Tsui S.K."/>
        </authorList>
    </citation>
    <scope>NUCLEOTIDE SEQUENCE [LARGE SCALE GENOMIC DNA]</scope>
    <source>
        <strain evidence="1">Derp</strain>
    </source>
</reference>
<dbReference type="EMBL" id="NJHN03000008">
    <property type="protein sequence ID" value="KAH9426619.1"/>
    <property type="molecule type" value="Genomic_DNA"/>
</dbReference>
<organism evidence="1 2">
    <name type="scientific">Dermatophagoides pteronyssinus</name>
    <name type="common">European house dust mite</name>
    <dbReference type="NCBI Taxonomy" id="6956"/>
    <lineage>
        <taxon>Eukaryota</taxon>
        <taxon>Metazoa</taxon>
        <taxon>Ecdysozoa</taxon>
        <taxon>Arthropoda</taxon>
        <taxon>Chelicerata</taxon>
        <taxon>Arachnida</taxon>
        <taxon>Acari</taxon>
        <taxon>Acariformes</taxon>
        <taxon>Sarcoptiformes</taxon>
        <taxon>Astigmata</taxon>
        <taxon>Psoroptidia</taxon>
        <taxon>Analgoidea</taxon>
        <taxon>Pyroglyphidae</taxon>
        <taxon>Dermatophagoidinae</taxon>
        <taxon>Dermatophagoides</taxon>
    </lineage>
</organism>
<evidence type="ECO:0000313" key="2">
    <source>
        <dbReference type="Proteomes" id="UP000887458"/>
    </source>
</evidence>
<comment type="caution">
    <text evidence="1">The sequence shown here is derived from an EMBL/GenBank/DDBJ whole genome shotgun (WGS) entry which is preliminary data.</text>
</comment>
<keyword evidence="2" id="KW-1185">Reference proteome</keyword>
<evidence type="ECO:0000313" key="1">
    <source>
        <dbReference type="EMBL" id="KAH9426619.1"/>
    </source>
</evidence>
<proteinExistence type="predicted"/>
<dbReference type="Proteomes" id="UP000887458">
    <property type="component" value="Unassembled WGS sequence"/>
</dbReference>